<gene>
    <name evidence="2" type="ORF">GCM10025874_21110</name>
</gene>
<evidence type="ECO:0000313" key="2">
    <source>
        <dbReference type="EMBL" id="GMA28858.1"/>
    </source>
</evidence>
<feature type="transmembrane region" description="Helical" evidence="1">
    <location>
        <begin position="55"/>
        <end position="79"/>
    </location>
</feature>
<dbReference type="EMBL" id="BSUL01000001">
    <property type="protein sequence ID" value="GMA28858.1"/>
    <property type="molecule type" value="Genomic_DNA"/>
</dbReference>
<feature type="transmembrane region" description="Helical" evidence="1">
    <location>
        <begin position="91"/>
        <end position="112"/>
    </location>
</feature>
<sequence>MLTTLTAPATTHRTVAASNIDNRPAYLAFAASYLLGHGGTALTIGAKPVLGIPPWIPVIALVAGILGGTAFAIIAATRAQHGLTAFEARPAKLLGLAWITGFTGLFFAITGLSANSIDPSLQSALWPAGSALVVGLISIAEGAARRDTIHYVLGTFLVLLAGATLLLPAPASIGVLAVLGGSGYVVAALQVNRTRQIRL</sequence>
<evidence type="ECO:0000256" key="1">
    <source>
        <dbReference type="SAM" id="Phobius"/>
    </source>
</evidence>
<feature type="transmembrane region" description="Helical" evidence="1">
    <location>
        <begin position="124"/>
        <end position="144"/>
    </location>
</feature>
<name>A0AA37XBQ4_9MICO</name>
<dbReference type="RefSeq" id="WP_284232430.1">
    <property type="nucleotide sequence ID" value="NZ_BSUL01000001.1"/>
</dbReference>
<keyword evidence="3" id="KW-1185">Reference proteome</keyword>
<keyword evidence="1" id="KW-0472">Membrane</keyword>
<organism evidence="2 3">
    <name type="scientific">Arenivirga flava</name>
    <dbReference type="NCBI Taxonomy" id="1930060"/>
    <lineage>
        <taxon>Bacteria</taxon>
        <taxon>Bacillati</taxon>
        <taxon>Actinomycetota</taxon>
        <taxon>Actinomycetes</taxon>
        <taxon>Micrococcales</taxon>
        <taxon>Microbacteriaceae</taxon>
        <taxon>Arenivirga</taxon>
    </lineage>
</organism>
<evidence type="ECO:0000313" key="3">
    <source>
        <dbReference type="Proteomes" id="UP001157160"/>
    </source>
</evidence>
<proteinExistence type="predicted"/>
<dbReference type="AlphaFoldDB" id="A0AA37XBQ4"/>
<protein>
    <submittedName>
        <fullName evidence="2">Uncharacterized protein</fullName>
    </submittedName>
</protein>
<dbReference type="Proteomes" id="UP001157160">
    <property type="component" value="Unassembled WGS sequence"/>
</dbReference>
<accession>A0AA37XBQ4</accession>
<reference evidence="2 3" key="1">
    <citation type="journal article" date="2014" name="Int. J. Syst. Evol. Microbiol.">
        <title>Complete genome sequence of Corynebacterium casei LMG S-19264T (=DSM 44701T), isolated from a smear-ripened cheese.</title>
        <authorList>
            <consortium name="US DOE Joint Genome Institute (JGI-PGF)"/>
            <person name="Walter F."/>
            <person name="Albersmeier A."/>
            <person name="Kalinowski J."/>
            <person name="Ruckert C."/>
        </authorList>
    </citation>
    <scope>NUCLEOTIDE SEQUENCE [LARGE SCALE GENOMIC DNA]</scope>
    <source>
        <strain evidence="2 3">NBRC 112289</strain>
    </source>
</reference>
<keyword evidence="1" id="KW-1133">Transmembrane helix</keyword>
<keyword evidence="1" id="KW-0812">Transmembrane</keyword>
<feature type="transmembrane region" description="Helical" evidence="1">
    <location>
        <begin position="151"/>
        <end position="167"/>
    </location>
</feature>
<comment type="caution">
    <text evidence="2">The sequence shown here is derived from an EMBL/GenBank/DDBJ whole genome shotgun (WGS) entry which is preliminary data.</text>
</comment>
<feature type="transmembrane region" description="Helical" evidence="1">
    <location>
        <begin position="173"/>
        <end position="191"/>
    </location>
</feature>